<dbReference type="InterPro" id="IPR013096">
    <property type="entry name" value="Cupin_2"/>
</dbReference>
<dbReference type="HOGENOM" id="CLU_141446_3_0_0"/>
<evidence type="ECO:0000259" key="1">
    <source>
        <dbReference type="Pfam" id="PF07883"/>
    </source>
</evidence>
<feature type="domain" description="Cupin type-2" evidence="1">
    <location>
        <begin position="43"/>
        <end position="106"/>
    </location>
</feature>
<accession>Q8RE25</accession>
<dbReference type="eggNOG" id="COG1917">
    <property type="taxonomic scope" value="Bacteria"/>
</dbReference>
<dbReference type="InParanoid" id="Q8RE25"/>
<dbReference type="InterPro" id="IPR011051">
    <property type="entry name" value="RmlC_Cupin_sf"/>
</dbReference>
<dbReference type="PANTHER" id="PTHR37694">
    <property type="entry name" value="SLR8022 PROTEIN"/>
    <property type="match status" value="1"/>
</dbReference>
<organism evidence="2">
    <name type="scientific">Fusobacterium nucleatum subsp. nucleatum (strain ATCC 25586 / DSM 15643 / BCRC 10681 / CIP 101130 / JCM 8532 / KCTC 2640 / LMG 13131 / VPI 4355)</name>
    <dbReference type="NCBI Taxonomy" id="190304"/>
    <lineage>
        <taxon>Bacteria</taxon>
        <taxon>Fusobacteriati</taxon>
        <taxon>Fusobacteriota</taxon>
        <taxon>Fusobacteriia</taxon>
        <taxon>Fusobacteriales</taxon>
        <taxon>Fusobacteriaceae</taxon>
        <taxon>Fusobacterium</taxon>
    </lineage>
</organism>
<dbReference type="PaxDb" id="190304-FN1305"/>
<dbReference type="SUPFAM" id="SSF51182">
    <property type="entry name" value="RmlC-like cupins"/>
    <property type="match status" value="1"/>
</dbReference>
<dbReference type="EnsemblBacteria" id="AAL95501">
    <property type="protein sequence ID" value="AAL95501"/>
    <property type="gene ID" value="FN1305"/>
</dbReference>
<dbReference type="InterPro" id="IPR014710">
    <property type="entry name" value="RmlC-like_jellyroll"/>
</dbReference>
<dbReference type="CDD" id="cd02230">
    <property type="entry name" value="cupin_HP0902-like"/>
    <property type="match status" value="1"/>
</dbReference>
<dbReference type="KEGG" id="fnu:FN1305"/>
<sequence>MENQTLKMLESASAFNLADCVEYKEGQIVSKNLVAKSNLVITIMSFWKGETLDPHKAPGDALVTVLDGEGKYIVDGKTFIVKKGESTVLPANIPHAVEAVENFKMMLALVK</sequence>
<dbReference type="BioCyc" id="FNUC190304:G1FZS-1880-MONOMER"/>
<dbReference type="PATRIC" id="fig|190304.8.peg.1870"/>
<gene>
    <name evidence="2" type="ordered locus">FN1305</name>
</gene>
<proteinExistence type="predicted"/>
<dbReference type="Gene3D" id="2.60.120.10">
    <property type="entry name" value="Jelly Rolls"/>
    <property type="match status" value="1"/>
</dbReference>
<reference evidence="2" key="1">
    <citation type="journal article" date="2002" name="J. Bacteriol.">
        <title>Genome sequence and analysis of the oral bacterium Fusobacterium nucleatum strain ATCC 25586.</title>
        <authorList>
            <person name="Kapatral V."/>
            <person name="Anderson I."/>
            <person name="Ivanova N."/>
            <person name="Reznik G."/>
            <person name="Los T."/>
            <person name="Lykidis A."/>
            <person name="Bhattacharyya A."/>
            <person name="Bartman A."/>
            <person name="Gardner W."/>
            <person name="Grechkin G."/>
            <person name="Zhu L."/>
            <person name="Vasieva O."/>
            <person name="Chu L."/>
            <person name="Kogan Y."/>
            <person name="Chaga O."/>
            <person name="Goltsman E."/>
            <person name="Bernal A."/>
            <person name="Larsen N."/>
            <person name="D'Souza M."/>
            <person name="Walunas T."/>
            <person name="Pusch G."/>
            <person name="Haselkorn R."/>
            <person name="Fonstein M."/>
            <person name="Kyrpides N."/>
            <person name="Overbeek R."/>
        </authorList>
    </citation>
    <scope>NUCLEOTIDE SEQUENCE [LARGE SCALE GENOMIC DNA]</scope>
    <source>
        <strain evidence="2">ATCC 25586</strain>
    </source>
</reference>
<name>Q8RE25_FUSNN</name>
<evidence type="ECO:0000313" key="2">
    <source>
        <dbReference type="EMBL" id="AAL95501.1"/>
    </source>
</evidence>
<dbReference type="STRING" id="190304.FN1305"/>
<dbReference type="PANTHER" id="PTHR37694:SF1">
    <property type="entry name" value="SLR8022 PROTEIN"/>
    <property type="match status" value="1"/>
</dbReference>
<protein>
    <submittedName>
        <fullName evidence="2">Hypothetical cytosolic protein</fullName>
    </submittedName>
</protein>
<dbReference type="AlphaFoldDB" id="Q8RE25"/>
<dbReference type="EMBL" id="AE009951">
    <property type="protein sequence ID" value="AAL95501.1"/>
    <property type="molecule type" value="Genomic_DNA"/>
</dbReference>
<dbReference type="Pfam" id="PF07883">
    <property type="entry name" value="Cupin_2"/>
    <property type="match status" value="1"/>
</dbReference>